<feature type="transmembrane region" description="Helical" evidence="14">
    <location>
        <begin position="237"/>
        <end position="255"/>
    </location>
</feature>
<dbReference type="GO" id="GO:0005886">
    <property type="term" value="C:plasma membrane"/>
    <property type="evidence" value="ECO:0007669"/>
    <property type="project" value="UniProtKB-SubCell"/>
</dbReference>
<comment type="similarity">
    <text evidence="2 12">Belongs to the TrkH potassium transport family.</text>
</comment>
<dbReference type="GO" id="GO:0046872">
    <property type="term" value="F:metal ion binding"/>
    <property type="evidence" value="ECO:0007669"/>
    <property type="project" value="UniProtKB-KW"/>
</dbReference>
<feature type="transmembrane region" description="Helical" evidence="14">
    <location>
        <begin position="12"/>
        <end position="31"/>
    </location>
</feature>
<name>A0A6S6TLP8_9GAMM</name>
<keyword evidence="10 12" id="KW-0406">Ion transport</keyword>
<dbReference type="AlphaFoldDB" id="A0A6S6TLP8"/>
<reference evidence="15" key="1">
    <citation type="submission" date="2020-01" db="EMBL/GenBank/DDBJ databases">
        <authorList>
            <person name="Meier V. D."/>
            <person name="Meier V D."/>
        </authorList>
    </citation>
    <scope>NUCLEOTIDE SEQUENCE</scope>
    <source>
        <strain evidence="15">HLG_WM_MAG_09</strain>
    </source>
</reference>
<feature type="binding site" evidence="13">
    <location>
        <position position="437"/>
    </location>
    <ligand>
        <name>K(+)</name>
        <dbReference type="ChEBI" id="CHEBI:29103"/>
    </ligand>
</feature>
<evidence type="ECO:0000256" key="2">
    <source>
        <dbReference type="ARBA" id="ARBA00009137"/>
    </source>
</evidence>
<evidence type="ECO:0000256" key="12">
    <source>
        <dbReference type="PIRNR" id="PIRNR006247"/>
    </source>
</evidence>
<comment type="subcellular location">
    <subcellularLocation>
        <location evidence="1 12">Cell inner membrane</location>
        <topology evidence="1 12">Multi-pass membrane protein</topology>
    </subcellularLocation>
</comment>
<keyword evidence="4 12" id="KW-1003">Cell membrane</keyword>
<evidence type="ECO:0000256" key="10">
    <source>
        <dbReference type="ARBA" id="ARBA00023065"/>
    </source>
</evidence>
<keyword evidence="9 14" id="KW-1133">Transmembrane helix</keyword>
<evidence type="ECO:0000256" key="3">
    <source>
        <dbReference type="ARBA" id="ARBA00022448"/>
    </source>
</evidence>
<feature type="transmembrane region" description="Helical" evidence="14">
    <location>
        <begin position="69"/>
        <end position="90"/>
    </location>
</feature>
<feature type="transmembrane region" description="Helical" evidence="14">
    <location>
        <begin position="456"/>
        <end position="482"/>
    </location>
</feature>
<feature type="transmembrane region" description="Helical" evidence="14">
    <location>
        <begin position="397"/>
        <end position="419"/>
    </location>
</feature>
<keyword evidence="3 12" id="KW-0813">Transport</keyword>
<evidence type="ECO:0000256" key="9">
    <source>
        <dbReference type="ARBA" id="ARBA00022989"/>
    </source>
</evidence>
<feature type="binding site" evidence="13">
    <location>
        <position position="111"/>
    </location>
    <ligand>
        <name>K(+)</name>
        <dbReference type="ChEBI" id="CHEBI:29103"/>
    </ligand>
</feature>
<dbReference type="EMBL" id="CACVAT010000345">
    <property type="protein sequence ID" value="CAA6820264.1"/>
    <property type="molecule type" value="Genomic_DNA"/>
</dbReference>
<feature type="transmembrane region" description="Helical" evidence="14">
    <location>
        <begin position="136"/>
        <end position="163"/>
    </location>
</feature>
<evidence type="ECO:0000256" key="5">
    <source>
        <dbReference type="ARBA" id="ARBA00022519"/>
    </source>
</evidence>
<evidence type="ECO:0000256" key="7">
    <source>
        <dbReference type="ARBA" id="ARBA00022692"/>
    </source>
</evidence>
<protein>
    <recommendedName>
        <fullName evidence="12">Trk system potassium uptake protein</fullName>
    </recommendedName>
</protein>
<dbReference type="InterPro" id="IPR004772">
    <property type="entry name" value="TrkH"/>
</dbReference>
<accession>A0A6S6TLP8</accession>
<evidence type="ECO:0000256" key="8">
    <source>
        <dbReference type="ARBA" id="ARBA00022958"/>
    </source>
</evidence>
<evidence type="ECO:0000256" key="11">
    <source>
        <dbReference type="ARBA" id="ARBA00023136"/>
    </source>
</evidence>
<keyword evidence="6 12" id="KW-0633">Potassium transport</keyword>
<comment type="function">
    <text evidence="12">Low-affinity potassium transport system. Interacts with Trk system potassium uptake protein TrkA.</text>
</comment>
<feature type="binding site" evidence="13">
    <location>
        <position position="112"/>
    </location>
    <ligand>
        <name>K(+)</name>
        <dbReference type="ChEBI" id="CHEBI:29103"/>
    </ligand>
</feature>
<evidence type="ECO:0000256" key="13">
    <source>
        <dbReference type="PIRSR" id="PIRSR006247-1"/>
    </source>
</evidence>
<feature type="transmembrane region" description="Helical" evidence="14">
    <location>
        <begin position="333"/>
        <end position="355"/>
    </location>
</feature>
<proteinExistence type="inferred from homology"/>
<sequence length="484" mass="53933">MKFTVIQRILGLLLMVFSFTMLPPILIGWLMGDPDLMPFWEGFALIFVSGTLLWFPVHRVRGDLRLREGFLIVVLFWVVLGISGAVPFILTENFDISFSDAVFESVSGLTTTGATVIDSLDSLPRSLAFYRQELQWLGGMGIIVLAVAILPVLGVGGMQLYRAETPGPMKDSKLTPRITETAKLLWYIYLALTVLCAVAYWLAGMDWFDAVSHSFSTVAIGGFSPHDYSMAFFNDPMIEAVAIVFMLLAGVNFSLHFIAWRSLNLKGYFQDSEFRMYMLMMFLLSVITISYLGGQRSSEMTWVEIVRQGLFQVVSIATTTGFTTTNYSNWPGFLPVLLLFASFVGGCAGSTAGGMKVIRFLLLLKQGAREVTRLMHPSARITIKINRQSLPENVVEAVWGFFSVYIAVFVVFMLVLLALGHDQITAFSAVAATLNNLGPGLGDVAENYKGMDNFSKWWLCLAMLMGRLELFTLLVILTPAFWRR</sequence>
<feature type="transmembrane region" description="Helical" evidence="14">
    <location>
        <begin position="37"/>
        <end position="57"/>
    </location>
</feature>
<feature type="transmembrane region" description="Helical" evidence="14">
    <location>
        <begin position="184"/>
        <end position="203"/>
    </location>
</feature>
<dbReference type="PANTHER" id="PTHR32024">
    <property type="entry name" value="TRK SYSTEM POTASSIUM UPTAKE PROTEIN TRKG-RELATED"/>
    <property type="match status" value="1"/>
</dbReference>
<dbReference type="PANTHER" id="PTHR32024:SF2">
    <property type="entry name" value="TRK SYSTEM POTASSIUM UPTAKE PROTEIN TRKG-RELATED"/>
    <property type="match status" value="1"/>
</dbReference>
<evidence type="ECO:0000313" key="15">
    <source>
        <dbReference type="EMBL" id="CAA6820264.1"/>
    </source>
</evidence>
<evidence type="ECO:0000256" key="14">
    <source>
        <dbReference type="SAM" id="Phobius"/>
    </source>
</evidence>
<dbReference type="InterPro" id="IPR003445">
    <property type="entry name" value="Cat_transpt"/>
</dbReference>
<evidence type="ECO:0000256" key="1">
    <source>
        <dbReference type="ARBA" id="ARBA00004429"/>
    </source>
</evidence>
<evidence type="ECO:0000256" key="4">
    <source>
        <dbReference type="ARBA" id="ARBA00022475"/>
    </source>
</evidence>
<organism evidence="15">
    <name type="scientific">uncultured Thiotrichaceae bacterium</name>
    <dbReference type="NCBI Taxonomy" id="298394"/>
    <lineage>
        <taxon>Bacteria</taxon>
        <taxon>Pseudomonadati</taxon>
        <taxon>Pseudomonadota</taxon>
        <taxon>Gammaproteobacteria</taxon>
        <taxon>Thiotrichales</taxon>
        <taxon>Thiotrichaceae</taxon>
        <taxon>environmental samples</taxon>
    </lineage>
</organism>
<feature type="binding site" evidence="13">
    <location>
        <position position="320"/>
    </location>
    <ligand>
        <name>K(+)</name>
        <dbReference type="ChEBI" id="CHEBI:29103"/>
    </ligand>
</feature>
<dbReference type="GO" id="GO:0015379">
    <property type="term" value="F:potassium:chloride symporter activity"/>
    <property type="evidence" value="ECO:0007669"/>
    <property type="project" value="InterPro"/>
</dbReference>
<feature type="transmembrane region" description="Helical" evidence="14">
    <location>
        <begin position="276"/>
        <end position="294"/>
    </location>
</feature>
<feature type="binding site" evidence="13">
    <location>
        <position position="221"/>
    </location>
    <ligand>
        <name>K(+)</name>
        <dbReference type="ChEBI" id="CHEBI:29103"/>
    </ligand>
</feature>
<keyword evidence="5 12" id="KW-0997">Cell inner membrane</keyword>
<keyword evidence="7 14" id="KW-0812">Transmembrane</keyword>
<gene>
    <name evidence="15" type="ORF">HELGO_WM39575</name>
</gene>
<evidence type="ECO:0000256" key="6">
    <source>
        <dbReference type="ARBA" id="ARBA00022538"/>
    </source>
</evidence>
<keyword evidence="8 12" id="KW-0630">Potassium</keyword>
<feature type="binding site" evidence="13">
    <location>
        <position position="220"/>
    </location>
    <ligand>
        <name>K(+)</name>
        <dbReference type="ChEBI" id="CHEBI:29103"/>
    </ligand>
</feature>
<keyword evidence="11 12" id="KW-0472">Membrane</keyword>
<dbReference type="NCBIfam" id="TIGR00933">
    <property type="entry name" value="2a38"/>
    <property type="match status" value="1"/>
</dbReference>
<dbReference type="PIRSF" id="PIRSF006247">
    <property type="entry name" value="TrkH"/>
    <property type="match status" value="1"/>
</dbReference>
<dbReference type="Pfam" id="PF02386">
    <property type="entry name" value="TrkH"/>
    <property type="match status" value="1"/>
</dbReference>
<feature type="binding site" evidence="13">
    <location>
        <position position="436"/>
    </location>
    <ligand>
        <name>K(+)</name>
        <dbReference type="ChEBI" id="CHEBI:29103"/>
    </ligand>
</feature>
<keyword evidence="13" id="KW-0479">Metal-binding</keyword>
<feature type="binding site" evidence="13">
    <location>
        <position position="319"/>
    </location>
    <ligand>
        <name>K(+)</name>
        <dbReference type="ChEBI" id="CHEBI:29103"/>
    </ligand>
</feature>